<evidence type="ECO:0000256" key="2">
    <source>
        <dbReference type="ARBA" id="ARBA00022679"/>
    </source>
</evidence>
<reference evidence="6 7" key="1">
    <citation type="journal article" date="2019" name="ACS Chem. Biol.">
        <title>Identification and Mobilization of a Cryptic Antibiotic Biosynthesis Gene Locus from a Human-Pathogenic Nocardia Isolate.</title>
        <authorList>
            <person name="Herisse M."/>
            <person name="Ishida K."/>
            <person name="Porter J.L."/>
            <person name="Howden B."/>
            <person name="Hertweck C."/>
            <person name="Stinear T.P."/>
            <person name="Pidot S.J."/>
        </authorList>
    </citation>
    <scope>NUCLEOTIDE SEQUENCE [LARGE SCALE GENOMIC DNA]</scope>
    <source>
        <strain evidence="6 7">AUSMDU00012717</strain>
    </source>
</reference>
<name>A0A6G9Y9B9_9NOCA</name>
<dbReference type="EMBL" id="CP046172">
    <property type="protein sequence ID" value="QIS09811.1"/>
    <property type="molecule type" value="Genomic_DNA"/>
</dbReference>
<evidence type="ECO:0000259" key="5">
    <source>
        <dbReference type="Pfam" id="PF03109"/>
    </source>
</evidence>
<feature type="domain" description="ABC1 atypical kinase-like" evidence="5">
    <location>
        <begin position="75"/>
        <end position="309"/>
    </location>
</feature>
<accession>A0A6G9Y9B9</accession>
<dbReference type="PANTHER" id="PTHR43851:SF3">
    <property type="entry name" value="COENZYME Q8"/>
    <property type="match status" value="1"/>
</dbReference>
<dbReference type="KEGG" id="nah:F5544_09555"/>
<dbReference type="InterPro" id="IPR004147">
    <property type="entry name" value="ABC1_dom"/>
</dbReference>
<dbReference type="Proteomes" id="UP000503540">
    <property type="component" value="Chromosome"/>
</dbReference>
<gene>
    <name evidence="6" type="ORF">F5544_09555</name>
</gene>
<dbReference type="InterPro" id="IPR011009">
    <property type="entry name" value="Kinase-like_dom_sf"/>
</dbReference>
<sequence>MGGRLGVSMALHRARRVFASAERQIELDTAFEVKTADQVAGVLGNMRGAVMKIGQMASYLDTGVPEAVREVFAELRQDAPVMSADLAAEVIERELGAAPGALFLEWDPVPIAAASIGQVHRAITRDGQAVAVKVQYPGVDKAIEADLANAGMLFGMLARSLFPGLAPRPLVEEVQARVMEELDYHAEARNQQAFADYYRGHPAIHIPEVMSELSSARVLTTELAEGARFEELVTWDQEEKNLAAETIYRFVYRSLWRMRHFNGDPHPGNYLFQRGGQVTFLDFGLTKIFTAAEVDRFAEMVDAMAVKKDLPRYRRAIEEAGMLRPNMPFSNEQIWRYFGHFYEFIADDKTVTITPEWSTRTVKQFFSPAGDLAEIANVSNLPPAFVIIQRINLGLMSILGALNARGNYRRIAEELWPWVDGPPSTDLGRAEAAWLASRHPS</sequence>
<dbReference type="SUPFAM" id="SSF56112">
    <property type="entry name" value="Protein kinase-like (PK-like)"/>
    <property type="match status" value="1"/>
</dbReference>
<dbReference type="PANTHER" id="PTHR43851">
    <property type="match status" value="1"/>
</dbReference>
<comment type="similarity">
    <text evidence="1">Belongs to the protein kinase superfamily. ADCK protein kinase family.</text>
</comment>
<dbReference type="InterPro" id="IPR051409">
    <property type="entry name" value="Atypical_kinase_ADCK"/>
</dbReference>
<protein>
    <submittedName>
        <fullName evidence="6">AarF/ABC1/UbiB kinase family protein</fullName>
    </submittedName>
</protein>
<evidence type="ECO:0000256" key="3">
    <source>
        <dbReference type="ARBA" id="ARBA00022741"/>
    </source>
</evidence>
<keyword evidence="6" id="KW-0418">Kinase</keyword>
<dbReference type="GO" id="GO:0005524">
    <property type="term" value="F:ATP binding"/>
    <property type="evidence" value="ECO:0007669"/>
    <property type="project" value="UniProtKB-KW"/>
</dbReference>
<keyword evidence="7" id="KW-1185">Reference proteome</keyword>
<organism evidence="6 7">
    <name type="scientific">Nocardia arthritidis</name>
    <dbReference type="NCBI Taxonomy" id="228602"/>
    <lineage>
        <taxon>Bacteria</taxon>
        <taxon>Bacillati</taxon>
        <taxon>Actinomycetota</taxon>
        <taxon>Actinomycetes</taxon>
        <taxon>Mycobacteriales</taxon>
        <taxon>Nocardiaceae</taxon>
        <taxon>Nocardia</taxon>
    </lineage>
</organism>
<evidence type="ECO:0000256" key="1">
    <source>
        <dbReference type="ARBA" id="ARBA00009670"/>
    </source>
</evidence>
<dbReference type="Pfam" id="PF03109">
    <property type="entry name" value="ABC1"/>
    <property type="match status" value="1"/>
</dbReference>
<dbReference type="CDD" id="cd13970">
    <property type="entry name" value="ABC1_ADCK3"/>
    <property type="match status" value="1"/>
</dbReference>
<dbReference type="AlphaFoldDB" id="A0A6G9Y9B9"/>
<evidence type="ECO:0000313" key="6">
    <source>
        <dbReference type="EMBL" id="QIS09811.1"/>
    </source>
</evidence>
<evidence type="ECO:0000313" key="7">
    <source>
        <dbReference type="Proteomes" id="UP000503540"/>
    </source>
</evidence>
<dbReference type="GO" id="GO:0016301">
    <property type="term" value="F:kinase activity"/>
    <property type="evidence" value="ECO:0007669"/>
    <property type="project" value="UniProtKB-KW"/>
</dbReference>
<keyword evidence="3" id="KW-0547">Nucleotide-binding</keyword>
<proteinExistence type="inferred from homology"/>
<dbReference type="RefSeq" id="WP_167472863.1">
    <property type="nucleotide sequence ID" value="NZ_CP046172.1"/>
</dbReference>
<dbReference type="InterPro" id="IPR034646">
    <property type="entry name" value="ADCK3_dom"/>
</dbReference>
<evidence type="ECO:0000256" key="4">
    <source>
        <dbReference type="ARBA" id="ARBA00022840"/>
    </source>
</evidence>
<keyword evidence="4" id="KW-0067">ATP-binding</keyword>
<keyword evidence="2" id="KW-0808">Transferase</keyword>